<protein>
    <recommendedName>
        <fullName evidence="8">Peptidase S8/S53 domain-containing protein</fullName>
    </recommendedName>
</protein>
<evidence type="ECO:0000256" key="7">
    <source>
        <dbReference type="SAM" id="MobiDB-lite"/>
    </source>
</evidence>
<dbReference type="InterPro" id="IPR036852">
    <property type="entry name" value="Peptidase_S8/S53_dom_sf"/>
</dbReference>
<dbReference type="InterPro" id="IPR023828">
    <property type="entry name" value="Peptidase_S8_Ser-AS"/>
</dbReference>
<keyword evidence="2 5" id="KW-0645">Protease</keyword>
<dbReference type="InterPro" id="IPR015500">
    <property type="entry name" value="Peptidase_S8_subtilisin-rel"/>
</dbReference>
<dbReference type="PANTHER" id="PTHR43806">
    <property type="entry name" value="PEPTIDASE S8"/>
    <property type="match status" value="1"/>
</dbReference>
<feature type="domain" description="Peptidase S8/S53" evidence="8">
    <location>
        <begin position="469"/>
        <end position="754"/>
    </location>
</feature>
<dbReference type="InterPro" id="IPR022398">
    <property type="entry name" value="Peptidase_S8_His-AS"/>
</dbReference>
<dbReference type="PROSITE" id="PS00138">
    <property type="entry name" value="SUBTILASE_SER"/>
    <property type="match status" value="1"/>
</dbReference>
<dbReference type="Gene3D" id="2.60.120.380">
    <property type="match status" value="1"/>
</dbReference>
<keyword evidence="10" id="KW-1185">Reference proteome</keyword>
<name>A0ABP7NNJ8_9GAMM</name>
<dbReference type="Proteomes" id="UP001501337">
    <property type="component" value="Unassembled WGS sequence"/>
</dbReference>
<dbReference type="RefSeq" id="WP_344803155.1">
    <property type="nucleotide sequence ID" value="NZ_BAABBO010000001.1"/>
</dbReference>
<dbReference type="Pfam" id="PF00082">
    <property type="entry name" value="Peptidase_S8"/>
    <property type="match status" value="1"/>
</dbReference>
<dbReference type="PANTHER" id="PTHR43806:SF11">
    <property type="entry name" value="CEREVISIN-RELATED"/>
    <property type="match status" value="1"/>
</dbReference>
<dbReference type="InterPro" id="IPR000209">
    <property type="entry name" value="Peptidase_S8/S53_dom"/>
</dbReference>
<dbReference type="PRINTS" id="PR00723">
    <property type="entry name" value="SUBTILISIN"/>
</dbReference>
<keyword evidence="3 5" id="KW-0378">Hydrolase</keyword>
<evidence type="ECO:0000256" key="3">
    <source>
        <dbReference type="ARBA" id="ARBA00022801"/>
    </source>
</evidence>
<gene>
    <name evidence="9" type="ORF">GCM10022278_06170</name>
</gene>
<dbReference type="PROSITE" id="PS51892">
    <property type="entry name" value="SUBTILASE"/>
    <property type="match status" value="1"/>
</dbReference>
<evidence type="ECO:0000259" key="8">
    <source>
        <dbReference type="Pfam" id="PF00082"/>
    </source>
</evidence>
<feature type="region of interest" description="Disordered" evidence="7">
    <location>
        <begin position="671"/>
        <end position="697"/>
    </location>
</feature>
<reference evidence="10" key="1">
    <citation type="journal article" date="2019" name="Int. J. Syst. Evol. Microbiol.">
        <title>The Global Catalogue of Microorganisms (GCM) 10K type strain sequencing project: providing services to taxonomists for standard genome sequencing and annotation.</title>
        <authorList>
            <consortium name="The Broad Institute Genomics Platform"/>
            <consortium name="The Broad Institute Genome Sequencing Center for Infectious Disease"/>
            <person name="Wu L."/>
            <person name="Ma J."/>
        </authorList>
    </citation>
    <scope>NUCLEOTIDE SEQUENCE [LARGE SCALE GENOMIC DNA]</scope>
    <source>
        <strain evidence="10">JCM 17555</strain>
    </source>
</reference>
<dbReference type="PROSITE" id="PS00136">
    <property type="entry name" value="SUBTILASE_ASP"/>
    <property type="match status" value="1"/>
</dbReference>
<comment type="caution">
    <text evidence="9">The sequence shown here is derived from an EMBL/GenBank/DDBJ whole genome shotgun (WGS) entry which is preliminary data.</text>
</comment>
<dbReference type="EMBL" id="BAABBO010000001">
    <property type="protein sequence ID" value="GAA3949803.1"/>
    <property type="molecule type" value="Genomic_DNA"/>
</dbReference>
<evidence type="ECO:0000256" key="5">
    <source>
        <dbReference type="PROSITE-ProRule" id="PRU01240"/>
    </source>
</evidence>
<feature type="compositionally biased region" description="Polar residues" evidence="7">
    <location>
        <begin position="687"/>
        <end position="697"/>
    </location>
</feature>
<feature type="active site" description="Charge relay system" evidence="5">
    <location>
        <position position="527"/>
    </location>
</feature>
<feature type="compositionally biased region" description="Low complexity" evidence="7">
    <location>
        <begin position="43"/>
        <end position="52"/>
    </location>
</feature>
<keyword evidence="4 5" id="KW-0720">Serine protease</keyword>
<feature type="active site" description="Charge relay system" evidence="5">
    <location>
        <position position="708"/>
    </location>
</feature>
<dbReference type="InterPro" id="IPR023827">
    <property type="entry name" value="Peptidase_S8_Asp-AS"/>
</dbReference>
<evidence type="ECO:0000256" key="1">
    <source>
        <dbReference type="ARBA" id="ARBA00011073"/>
    </source>
</evidence>
<dbReference type="Gene3D" id="3.40.50.200">
    <property type="entry name" value="Peptidase S8/S53 domain"/>
    <property type="match status" value="1"/>
</dbReference>
<evidence type="ECO:0000256" key="6">
    <source>
        <dbReference type="RuleBase" id="RU003355"/>
    </source>
</evidence>
<sequence length="993" mass="103310">MFQTLLNISSSVTRSPQLRWVLVLAAAVQLSACGGGGGGSSGGPAPAEGPDGLPIPGQGAGAPLQSGQYQIGGTIEGLEGEIRLTERSGAELTRNQNGAFVFNTPVETGAEYEVEVFVPPVGQSCTVEGGLGTVVNENISSVKVSCVKNDIRNTLSGEVTSAIAIVTDMDVNDPAAPFEENNSFDSAQPVASFATIQGFLTKSATAGNGRFSSGKTPETDPADYFAMTLSAGQRLELQIVDFDPAPGQERKVDIDMYLFDAKADLLTNSVGFGANEAVTIPATGDYVVLLEGVAGSSKYLLNVRAGTNASAGDMASDRVRPADFVPGELIVKRERSDSAAAPAHIAADVGSSMPELMTFDISGGTSAGLAFDGPASASVPEEFTLTDSEIEANQQLAARNPDAFTRLQTLRKMKRIAREPGVVYAEPNYLVAPTAIPNDRLWDRQWNFANIRLPQAWDITTGLAPAAPVTVAVIDTGIIAQHEDLSGQLVDGYDFISSPEQAGDGDGIDPNPNEELNASTGFTSIFHGTHVAGTIGAKSNNGLGVAGVSWGARMMPLRTLTERGETYDIIQAIRYASGLANTSGIVPSRRADVVNMSFGGPSYAQAVADTIAEASAAGVIFVAAAGNENNDADFYPAAYPRVIAVSAIDAANRRSPYSSYGGYVDVTAPGGDLARDDTGDARPDGVYSTSSEGPGQTQSVYLPLHGTSMAAPHVSGVIALMKGLYPALDHDGVMNLIRSGQLTDRLTDTEFGSGATQGTTVSFGYGRINALKAVQAASRLAAGTDVIPLPPALTATPSFVSLGLRDSAKFTLRNEGGGSLILSDLYADKSWLRVNSVNGGLFGDYNVVVDRSQLGDGVHGSTINITLYDEVLGTFHELQVPVSVRVGSESVAGVLTSVTVSLAESRTQQVVRTKRIGGNSGSSARYEFTDVPNGTYTLSVSSDIDFNGESCSVGEVCGAYPVLGDAQVVVVANESKGNLDLVTKLRTGVTASE</sequence>
<proteinExistence type="inferred from homology"/>
<dbReference type="SUPFAM" id="SSF52743">
    <property type="entry name" value="Subtilisin-like"/>
    <property type="match status" value="1"/>
</dbReference>
<dbReference type="PROSITE" id="PS00137">
    <property type="entry name" value="SUBTILASE_HIS"/>
    <property type="match status" value="1"/>
</dbReference>
<evidence type="ECO:0000313" key="10">
    <source>
        <dbReference type="Proteomes" id="UP001501337"/>
    </source>
</evidence>
<feature type="region of interest" description="Disordered" evidence="7">
    <location>
        <begin position="36"/>
        <end position="60"/>
    </location>
</feature>
<evidence type="ECO:0000256" key="2">
    <source>
        <dbReference type="ARBA" id="ARBA00022670"/>
    </source>
</evidence>
<accession>A0ABP7NNJ8</accession>
<organism evidence="9 10">
    <name type="scientific">Allohahella marinimesophila</name>
    <dbReference type="NCBI Taxonomy" id="1054972"/>
    <lineage>
        <taxon>Bacteria</taxon>
        <taxon>Pseudomonadati</taxon>
        <taxon>Pseudomonadota</taxon>
        <taxon>Gammaproteobacteria</taxon>
        <taxon>Oceanospirillales</taxon>
        <taxon>Hahellaceae</taxon>
        <taxon>Allohahella</taxon>
    </lineage>
</organism>
<feature type="active site" description="Charge relay system" evidence="5">
    <location>
        <position position="475"/>
    </location>
</feature>
<comment type="similarity">
    <text evidence="1 5 6">Belongs to the peptidase S8 family.</text>
</comment>
<evidence type="ECO:0000256" key="4">
    <source>
        <dbReference type="ARBA" id="ARBA00022825"/>
    </source>
</evidence>
<feature type="compositionally biased region" description="Basic and acidic residues" evidence="7">
    <location>
        <begin position="673"/>
        <end position="683"/>
    </location>
</feature>
<evidence type="ECO:0000313" key="9">
    <source>
        <dbReference type="EMBL" id="GAA3949803.1"/>
    </source>
</evidence>
<dbReference type="InterPro" id="IPR050131">
    <property type="entry name" value="Peptidase_S8_subtilisin-like"/>
</dbReference>